<gene>
    <name evidence="1" type="ORF">CVT25_012138</name>
</gene>
<dbReference type="OrthoDB" id="3232239at2759"/>
<dbReference type="EMBL" id="NHYD01001542">
    <property type="protein sequence ID" value="PPQ90818.1"/>
    <property type="molecule type" value="Genomic_DNA"/>
</dbReference>
<dbReference type="InterPro" id="IPR032675">
    <property type="entry name" value="LRR_dom_sf"/>
</dbReference>
<keyword evidence="2" id="KW-1185">Reference proteome</keyword>
<evidence type="ECO:0008006" key="3">
    <source>
        <dbReference type="Google" id="ProtNLM"/>
    </source>
</evidence>
<accession>A0A409XJA5</accession>
<organism evidence="1 2">
    <name type="scientific">Psilocybe cyanescens</name>
    <dbReference type="NCBI Taxonomy" id="93625"/>
    <lineage>
        <taxon>Eukaryota</taxon>
        <taxon>Fungi</taxon>
        <taxon>Dikarya</taxon>
        <taxon>Basidiomycota</taxon>
        <taxon>Agaricomycotina</taxon>
        <taxon>Agaricomycetes</taxon>
        <taxon>Agaricomycetidae</taxon>
        <taxon>Agaricales</taxon>
        <taxon>Agaricineae</taxon>
        <taxon>Strophariaceae</taxon>
        <taxon>Psilocybe</taxon>
    </lineage>
</organism>
<dbReference type="Proteomes" id="UP000283269">
    <property type="component" value="Unassembled WGS sequence"/>
</dbReference>
<dbReference type="Gene3D" id="3.80.10.10">
    <property type="entry name" value="Ribonuclease Inhibitor"/>
    <property type="match status" value="1"/>
</dbReference>
<dbReference type="InParanoid" id="A0A409XJA5"/>
<sequence>MELIRPIVELVHDRGALFNLLLTSSVFKFEAERVLYCSMKDEDRKTQMGFLKAVLHNSEYAAHVCVYHAPIGRIHKHDTLWRRLGTALRSMCNLKELVVAEFSSPLLPATQDRKSIPFALERFQCRVESIHDHKRLGHFLAGQPQLLKINVEMVHDDPAYIEHFSSTFTPKLSLLRGPLEALKAFLPERGITMLAWETESSDFSPEYLPILSSLAPYFQHLKYLSFGPPEPSVDKDTYLLPIAHHFGSLEYLDLVGSRSCDIEALQRIPSLKGLTISMGRGVVVVAPPSTVSDIFASCPRLQFVAIEQLPGKRRKKVFKSWTSPQVPPAIYTITVSTFHHIFELLPI</sequence>
<reference evidence="1 2" key="1">
    <citation type="journal article" date="2018" name="Evol. Lett.">
        <title>Horizontal gene cluster transfer increased hallucinogenic mushroom diversity.</title>
        <authorList>
            <person name="Reynolds H.T."/>
            <person name="Vijayakumar V."/>
            <person name="Gluck-Thaler E."/>
            <person name="Korotkin H.B."/>
            <person name="Matheny P.B."/>
            <person name="Slot J.C."/>
        </authorList>
    </citation>
    <scope>NUCLEOTIDE SEQUENCE [LARGE SCALE GENOMIC DNA]</scope>
    <source>
        <strain evidence="1 2">2631</strain>
    </source>
</reference>
<comment type="caution">
    <text evidence="1">The sequence shown here is derived from an EMBL/GenBank/DDBJ whole genome shotgun (WGS) entry which is preliminary data.</text>
</comment>
<protein>
    <recommendedName>
        <fullName evidence="3">F-box domain-containing protein</fullName>
    </recommendedName>
</protein>
<name>A0A409XJA5_PSICY</name>
<dbReference type="AlphaFoldDB" id="A0A409XJA5"/>
<evidence type="ECO:0000313" key="1">
    <source>
        <dbReference type="EMBL" id="PPQ90818.1"/>
    </source>
</evidence>
<proteinExistence type="predicted"/>
<evidence type="ECO:0000313" key="2">
    <source>
        <dbReference type="Proteomes" id="UP000283269"/>
    </source>
</evidence>